<dbReference type="RefSeq" id="WP_141401381.1">
    <property type="nucleotide sequence ID" value="NZ_OBQK01000001.1"/>
</dbReference>
<dbReference type="CDD" id="cd00085">
    <property type="entry name" value="HNHc"/>
    <property type="match status" value="1"/>
</dbReference>
<dbReference type="Gene3D" id="1.10.30.50">
    <property type="match status" value="1"/>
</dbReference>
<dbReference type="Proteomes" id="UP000219688">
    <property type="component" value="Unassembled WGS sequence"/>
</dbReference>
<dbReference type="SMART" id="SM00507">
    <property type="entry name" value="HNHc"/>
    <property type="match status" value="1"/>
</dbReference>
<sequence length="505" mass="53822">MHQLTSMSERLTEWRGLLPGLDLAAMDDDERLALLREIELTTRSLSAVAVQVQVGFYTSQVARQIEQGVAPSRAGRAVPDDLAAARMTSPYWGSRELTSAKALVVEMPCTLAALATGTIDDYQARAITEATACLSPELRTEVDQRLANALDGASTREMVATARGLVYEVDPQGYVDRARRAAKDRGVTIRPCPDVMGLLSARLPAPEAIACYSALRTHATAMQAAGDPRTLQQLMADELFSRLTGRSVVDGIDVEVGLVITDAALFGGTSDAADLVGYGPVPAETARDLLRPRAEAAQDPGPTQGACDGSSSPDGPDGAERSVCPDGARCTDFACSMLHGVVPDVSAHATGQAATDTDTDADSDAATSTRTGSATDTDTATATATDTATDTDTVVAAKVWLRRLFADPATGRLLTRDTRKRFFTGALRDLVIARDQTCRHAWCGAPIRHVDHIQRFADDGATDDDNGQGLCARCNLAREHPRQLRPPPESYRPPPPVLPVFRRAS</sequence>
<comment type="similarity">
    <text evidence="1">Belongs to the Rv1128c/1148c/1588c/1702c/1945/3466 family.</text>
</comment>
<organism evidence="4 5">
    <name type="scientific">Ornithinimicrobium cerasi</name>
    <dbReference type="NCBI Taxonomy" id="2248773"/>
    <lineage>
        <taxon>Bacteria</taxon>
        <taxon>Bacillati</taxon>
        <taxon>Actinomycetota</taxon>
        <taxon>Actinomycetes</taxon>
        <taxon>Micrococcales</taxon>
        <taxon>Ornithinimicrobiaceae</taxon>
        <taxon>Ornithinimicrobium</taxon>
    </lineage>
</organism>
<feature type="compositionally biased region" description="Low complexity" evidence="2">
    <location>
        <begin position="364"/>
        <end position="386"/>
    </location>
</feature>
<feature type="region of interest" description="Disordered" evidence="2">
    <location>
        <begin position="479"/>
        <end position="505"/>
    </location>
</feature>
<gene>
    <name evidence="4" type="ORF">SAMN05421879_101427</name>
</gene>
<feature type="region of interest" description="Disordered" evidence="2">
    <location>
        <begin position="295"/>
        <end position="321"/>
    </location>
</feature>
<dbReference type="InterPro" id="IPR003870">
    <property type="entry name" value="DUF222"/>
</dbReference>
<keyword evidence="4" id="KW-0378">Hydrolase</keyword>
<protein>
    <submittedName>
        <fullName evidence="4">HNH endonuclease</fullName>
    </submittedName>
</protein>
<dbReference type="GO" id="GO:0004519">
    <property type="term" value="F:endonuclease activity"/>
    <property type="evidence" value="ECO:0007669"/>
    <property type="project" value="UniProtKB-KW"/>
</dbReference>
<reference evidence="5" key="1">
    <citation type="submission" date="2017-08" db="EMBL/GenBank/DDBJ databases">
        <authorList>
            <person name="Varghese N."/>
            <person name="Submissions S."/>
        </authorList>
    </citation>
    <scope>NUCLEOTIDE SEQUENCE [LARGE SCALE GENOMIC DNA]</scope>
    <source>
        <strain evidence="5">USBA17B2</strain>
    </source>
</reference>
<dbReference type="InterPro" id="IPR003615">
    <property type="entry name" value="HNH_nuc"/>
</dbReference>
<feature type="domain" description="HNH nuclease" evidence="3">
    <location>
        <begin position="426"/>
        <end position="476"/>
    </location>
</feature>
<feature type="compositionally biased region" description="Pro residues" evidence="2">
    <location>
        <begin position="484"/>
        <end position="498"/>
    </location>
</feature>
<accession>A0A285VDJ7</accession>
<evidence type="ECO:0000259" key="3">
    <source>
        <dbReference type="SMART" id="SM00507"/>
    </source>
</evidence>
<keyword evidence="4" id="KW-0255">Endonuclease</keyword>
<evidence type="ECO:0000313" key="5">
    <source>
        <dbReference type="Proteomes" id="UP000219688"/>
    </source>
</evidence>
<proteinExistence type="inferred from homology"/>
<dbReference type="AlphaFoldDB" id="A0A285VDJ7"/>
<dbReference type="InterPro" id="IPR002711">
    <property type="entry name" value="HNH"/>
</dbReference>
<name>A0A285VDJ7_9MICO</name>
<keyword evidence="4" id="KW-0540">Nuclease</keyword>
<dbReference type="GO" id="GO:0008270">
    <property type="term" value="F:zinc ion binding"/>
    <property type="evidence" value="ECO:0007669"/>
    <property type="project" value="InterPro"/>
</dbReference>
<evidence type="ECO:0000256" key="1">
    <source>
        <dbReference type="ARBA" id="ARBA00023450"/>
    </source>
</evidence>
<feature type="region of interest" description="Disordered" evidence="2">
    <location>
        <begin position="352"/>
        <end position="386"/>
    </location>
</feature>
<keyword evidence="5" id="KW-1185">Reference proteome</keyword>
<dbReference type="Pfam" id="PF02720">
    <property type="entry name" value="DUF222"/>
    <property type="match status" value="1"/>
</dbReference>
<evidence type="ECO:0000256" key="2">
    <source>
        <dbReference type="SAM" id="MobiDB-lite"/>
    </source>
</evidence>
<dbReference type="EMBL" id="OBQK01000001">
    <property type="protein sequence ID" value="SOC52140.1"/>
    <property type="molecule type" value="Genomic_DNA"/>
</dbReference>
<evidence type="ECO:0000313" key="4">
    <source>
        <dbReference type="EMBL" id="SOC52140.1"/>
    </source>
</evidence>
<dbReference type="GO" id="GO:0003676">
    <property type="term" value="F:nucleic acid binding"/>
    <property type="evidence" value="ECO:0007669"/>
    <property type="project" value="InterPro"/>
</dbReference>
<dbReference type="Pfam" id="PF01844">
    <property type="entry name" value="HNH"/>
    <property type="match status" value="1"/>
</dbReference>